<dbReference type="GO" id="GO:0000155">
    <property type="term" value="F:phosphorelay sensor kinase activity"/>
    <property type="evidence" value="ECO:0007669"/>
    <property type="project" value="InterPro"/>
</dbReference>
<dbReference type="CDD" id="cd00130">
    <property type="entry name" value="PAS"/>
    <property type="match status" value="3"/>
</dbReference>
<dbReference type="CDD" id="cd12915">
    <property type="entry name" value="PDC2_DGC_like"/>
    <property type="match status" value="1"/>
</dbReference>
<dbReference type="OrthoDB" id="8579121at2"/>
<evidence type="ECO:0000256" key="9">
    <source>
        <dbReference type="ARBA" id="ARBA00022989"/>
    </source>
</evidence>
<keyword evidence="5" id="KW-0597">Phosphoprotein</keyword>
<organism evidence="15 16">
    <name type="scientific">Andreprevotia lacus DSM 23236</name>
    <dbReference type="NCBI Taxonomy" id="1121001"/>
    <lineage>
        <taxon>Bacteria</taxon>
        <taxon>Pseudomonadati</taxon>
        <taxon>Pseudomonadota</taxon>
        <taxon>Betaproteobacteria</taxon>
        <taxon>Neisseriales</taxon>
        <taxon>Chitinibacteraceae</taxon>
        <taxon>Andreprevotia</taxon>
    </lineage>
</organism>
<dbReference type="RefSeq" id="WP_084091944.1">
    <property type="nucleotide sequence ID" value="NZ_FWXD01000021.1"/>
</dbReference>
<dbReference type="PANTHER" id="PTHR43711">
    <property type="entry name" value="TWO-COMPONENT HISTIDINE KINASE"/>
    <property type="match status" value="1"/>
</dbReference>
<evidence type="ECO:0000259" key="14">
    <source>
        <dbReference type="PROSITE" id="PS50112"/>
    </source>
</evidence>
<proteinExistence type="predicted"/>
<feature type="domain" description="Histidine kinase" evidence="13">
    <location>
        <begin position="740"/>
        <end position="964"/>
    </location>
</feature>
<evidence type="ECO:0000313" key="16">
    <source>
        <dbReference type="Proteomes" id="UP000192761"/>
    </source>
</evidence>
<dbReference type="InterPro" id="IPR035965">
    <property type="entry name" value="PAS-like_dom_sf"/>
</dbReference>
<dbReference type="EC" id="2.7.13.3" evidence="3"/>
<dbReference type="SMART" id="SM00086">
    <property type="entry name" value="PAC"/>
    <property type="match status" value="3"/>
</dbReference>
<dbReference type="Gene3D" id="3.30.450.20">
    <property type="entry name" value="PAS domain"/>
    <property type="match status" value="5"/>
</dbReference>
<dbReference type="InterPro" id="IPR005467">
    <property type="entry name" value="His_kinase_dom"/>
</dbReference>
<dbReference type="SMART" id="SM00388">
    <property type="entry name" value="HisKA"/>
    <property type="match status" value="1"/>
</dbReference>
<dbReference type="PROSITE" id="PS50109">
    <property type="entry name" value="HIS_KIN"/>
    <property type="match status" value="1"/>
</dbReference>
<dbReference type="Proteomes" id="UP000192761">
    <property type="component" value="Unassembled WGS sequence"/>
</dbReference>
<dbReference type="SMART" id="SM00091">
    <property type="entry name" value="PAS"/>
    <property type="match status" value="3"/>
</dbReference>
<dbReference type="STRING" id="1121001.SAMN02745857_03156"/>
<dbReference type="Pfam" id="PF13426">
    <property type="entry name" value="PAS_9"/>
    <property type="match status" value="2"/>
</dbReference>
<evidence type="ECO:0000256" key="12">
    <source>
        <dbReference type="SAM" id="Phobius"/>
    </source>
</evidence>
<dbReference type="SUPFAM" id="SSF55874">
    <property type="entry name" value="ATPase domain of HSP90 chaperone/DNA topoisomerase II/histidine kinase"/>
    <property type="match status" value="1"/>
</dbReference>
<sequence length="967" mass="108632">MIRKPSSPPLALAHAGAGQTLKPLRFGLYLFYSVLVLLGLLMLVWLTVRDYDNAIADAERQNLSLARSLDEHTTRTLISVEQAMQNIIEMLEAAGGIDNADEYKTHILMKNRISLTPQVRGIIAIDSQGKLQSHGLEFPTRRVELGDRAYFKYHRSTQDNRPLIDLPVISRTDGQWLIPITRRINKPDGNFGGVVLAGVEPNYFLKFYSALKLDPTTRIQVLRSDGVVLLNYPFEAAYIGQNLRDRDSLSFEQRRLKHASSYIEQDPITGQRRIYAFHASEGELPIVIITSVDERAVLSKFSDALVTRAIIAVALWLIVSVLLYLLLRQIKRVEQIESRLHLTQFTVDEAPDLILWADRQGTLRYANRSASGQTHYEPGELLRLRFGELYPQFDERRWESLWEQLRQHRQLTDSAFQRDRHGRQQPVEITFNLIEFEQDAYLCATVRDVSERQNAERELRRHRDHLQDLVLERTAEIRTVLDASPLAIMLVVKQSIRLVNPAFETLFGHQSTDVIGEAANQIFASPNRGDETLEAIWARIDTGGVYRGELELYRRDHSGFWAMIYAKALVPGDRGKGMICVIEEVTAQRIAAQALRQSERLKRTIIDTTADGFLLIDAAQHIVDVNQSFCRMLGYRREDLIGQRPEALWHDTARQLFPAELYESGGAPNHVGEITLTSAQNEALPFLVSSAAINDENHRLEYAFAFLTNISRQKEIERNLVDAKEVAESANLAKSAFLANMSHELRTPMHAILSFSEMGLAKLGKGESGPALGRYLDRIHSSGNRLLVLLNDLLDMSRLEANKMAYNKSRQGLQLVAQQAATEIGSLLASKQLRLRTDDSTPTLYGLFDKARITQVVVNLLSNAIKFSPENGLIEIEFVSLGQLPDGRTAIGLTVRDHGPGVPEDELDVIFDKFIQSTRVRTAGGTGLGLAISRQIMEDHGGSIEAANHPEGGAIFTILLPADRVPG</sequence>
<evidence type="ECO:0000256" key="2">
    <source>
        <dbReference type="ARBA" id="ARBA00004651"/>
    </source>
</evidence>
<dbReference type="InterPro" id="IPR050736">
    <property type="entry name" value="Sensor_HK_Regulatory"/>
</dbReference>
<evidence type="ECO:0000256" key="11">
    <source>
        <dbReference type="ARBA" id="ARBA00023136"/>
    </source>
</evidence>
<evidence type="ECO:0000313" key="15">
    <source>
        <dbReference type="EMBL" id="SMC28206.1"/>
    </source>
</evidence>
<accession>A0A1W1XW98</accession>
<protein>
    <recommendedName>
        <fullName evidence="3">histidine kinase</fullName>
        <ecNumber evidence="3">2.7.13.3</ecNumber>
    </recommendedName>
</protein>
<evidence type="ECO:0000256" key="10">
    <source>
        <dbReference type="ARBA" id="ARBA00023012"/>
    </source>
</evidence>
<dbReference type="PROSITE" id="PS50112">
    <property type="entry name" value="PAS"/>
    <property type="match status" value="1"/>
</dbReference>
<evidence type="ECO:0000259" key="13">
    <source>
        <dbReference type="PROSITE" id="PS50109"/>
    </source>
</evidence>
<name>A0A1W1XW98_9NEIS</name>
<evidence type="ECO:0000256" key="8">
    <source>
        <dbReference type="ARBA" id="ARBA00022777"/>
    </source>
</evidence>
<dbReference type="CDD" id="cd12914">
    <property type="entry name" value="PDC1_DGC_like"/>
    <property type="match status" value="1"/>
</dbReference>
<dbReference type="InterPro" id="IPR001610">
    <property type="entry name" value="PAC"/>
</dbReference>
<keyword evidence="7 12" id="KW-0812">Transmembrane</keyword>
<feature type="domain" description="PAS" evidence="14">
    <location>
        <begin position="598"/>
        <end position="643"/>
    </location>
</feature>
<dbReference type="Gene3D" id="3.30.565.10">
    <property type="entry name" value="Histidine kinase-like ATPase, C-terminal domain"/>
    <property type="match status" value="1"/>
</dbReference>
<dbReference type="PRINTS" id="PR00344">
    <property type="entry name" value="BCTRLSENSOR"/>
</dbReference>
<dbReference type="CDD" id="cd00075">
    <property type="entry name" value="HATPase"/>
    <property type="match status" value="1"/>
</dbReference>
<evidence type="ECO:0000256" key="1">
    <source>
        <dbReference type="ARBA" id="ARBA00000085"/>
    </source>
</evidence>
<dbReference type="InterPro" id="IPR000014">
    <property type="entry name" value="PAS"/>
</dbReference>
<dbReference type="SMART" id="SM00387">
    <property type="entry name" value="HATPase_c"/>
    <property type="match status" value="1"/>
</dbReference>
<keyword evidence="6" id="KW-0808">Transferase</keyword>
<keyword evidence="8" id="KW-0418">Kinase</keyword>
<keyword evidence="4" id="KW-1003">Cell membrane</keyword>
<dbReference type="InterPro" id="IPR003594">
    <property type="entry name" value="HATPase_dom"/>
</dbReference>
<dbReference type="GO" id="GO:0005886">
    <property type="term" value="C:plasma membrane"/>
    <property type="evidence" value="ECO:0007669"/>
    <property type="project" value="UniProtKB-SubCell"/>
</dbReference>
<keyword evidence="9 12" id="KW-1133">Transmembrane helix</keyword>
<dbReference type="Pfam" id="PF00512">
    <property type="entry name" value="HisKA"/>
    <property type="match status" value="1"/>
</dbReference>
<dbReference type="InterPro" id="IPR036890">
    <property type="entry name" value="HATPase_C_sf"/>
</dbReference>
<dbReference type="Gene3D" id="1.10.287.130">
    <property type="match status" value="1"/>
</dbReference>
<keyword evidence="10" id="KW-0902">Two-component regulatory system</keyword>
<feature type="transmembrane region" description="Helical" evidence="12">
    <location>
        <begin position="29"/>
        <end position="48"/>
    </location>
</feature>
<evidence type="ECO:0000256" key="5">
    <source>
        <dbReference type="ARBA" id="ARBA00022553"/>
    </source>
</evidence>
<dbReference type="InterPro" id="IPR036097">
    <property type="entry name" value="HisK_dim/P_sf"/>
</dbReference>
<dbReference type="AlphaFoldDB" id="A0A1W1XW98"/>
<comment type="catalytic activity">
    <reaction evidence="1">
        <text>ATP + protein L-histidine = ADP + protein N-phospho-L-histidine.</text>
        <dbReference type="EC" id="2.7.13.3"/>
    </reaction>
</comment>
<evidence type="ECO:0000256" key="3">
    <source>
        <dbReference type="ARBA" id="ARBA00012438"/>
    </source>
</evidence>
<gene>
    <name evidence="15" type="ORF">SAMN02745857_03156</name>
</gene>
<keyword evidence="11 12" id="KW-0472">Membrane</keyword>
<dbReference type="InterPro" id="IPR013656">
    <property type="entry name" value="PAS_4"/>
</dbReference>
<dbReference type="EMBL" id="FWXD01000021">
    <property type="protein sequence ID" value="SMC28206.1"/>
    <property type="molecule type" value="Genomic_DNA"/>
</dbReference>
<evidence type="ECO:0000256" key="7">
    <source>
        <dbReference type="ARBA" id="ARBA00022692"/>
    </source>
</evidence>
<reference evidence="15 16" key="1">
    <citation type="submission" date="2017-04" db="EMBL/GenBank/DDBJ databases">
        <authorList>
            <person name="Afonso C.L."/>
            <person name="Miller P.J."/>
            <person name="Scott M.A."/>
            <person name="Spackman E."/>
            <person name="Goraichik I."/>
            <person name="Dimitrov K.M."/>
            <person name="Suarez D.L."/>
            <person name="Swayne D.E."/>
        </authorList>
    </citation>
    <scope>NUCLEOTIDE SEQUENCE [LARGE SCALE GENOMIC DNA]</scope>
    <source>
        <strain evidence="15 16">DSM 23236</strain>
    </source>
</reference>
<dbReference type="InterPro" id="IPR033479">
    <property type="entry name" value="dCache_1"/>
</dbReference>
<comment type="subcellular location">
    <subcellularLocation>
        <location evidence="2">Cell membrane</location>
        <topology evidence="2">Multi-pass membrane protein</topology>
    </subcellularLocation>
</comment>
<dbReference type="SUPFAM" id="SSF47384">
    <property type="entry name" value="Homodimeric domain of signal transducing histidine kinase"/>
    <property type="match status" value="1"/>
</dbReference>
<feature type="transmembrane region" description="Helical" evidence="12">
    <location>
        <begin position="305"/>
        <end position="327"/>
    </location>
</feature>
<keyword evidence="16" id="KW-1185">Reference proteome</keyword>
<dbReference type="SUPFAM" id="SSF55785">
    <property type="entry name" value="PYP-like sensor domain (PAS domain)"/>
    <property type="match status" value="3"/>
</dbReference>
<dbReference type="InterPro" id="IPR004358">
    <property type="entry name" value="Sig_transdc_His_kin-like_C"/>
</dbReference>
<dbReference type="NCBIfam" id="TIGR00229">
    <property type="entry name" value="sensory_box"/>
    <property type="match status" value="3"/>
</dbReference>
<dbReference type="Pfam" id="PF08448">
    <property type="entry name" value="PAS_4"/>
    <property type="match status" value="1"/>
</dbReference>
<dbReference type="CDD" id="cd00082">
    <property type="entry name" value="HisKA"/>
    <property type="match status" value="1"/>
</dbReference>
<dbReference type="InterPro" id="IPR003661">
    <property type="entry name" value="HisK_dim/P_dom"/>
</dbReference>
<evidence type="ECO:0000256" key="4">
    <source>
        <dbReference type="ARBA" id="ARBA00022475"/>
    </source>
</evidence>
<dbReference type="Pfam" id="PF02518">
    <property type="entry name" value="HATPase_c"/>
    <property type="match status" value="1"/>
</dbReference>
<evidence type="ECO:0000256" key="6">
    <source>
        <dbReference type="ARBA" id="ARBA00022679"/>
    </source>
</evidence>
<dbReference type="Pfam" id="PF02743">
    <property type="entry name" value="dCache_1"/>
    <property type="match status" value="1"/>
</dbReference>
<dbReference type="PANTHER" id="PTHR43711:SF1">
    <property type="entry name" value="HISTIDINE KINASE 1"/>
    <property type="match status" value="1"/>
</dbReference>